<evidence type="ECO:0000259" key="6">
    <source>
        <dbReference type="PROSITE" id="PS50106"/>
    </source>
</evidence>
<dbReference type="InterPro" id="IPR001478">
    <property type="entry name" value="PDZ"/>
</dbReference>
<dbReference type="EMBL" id="PHFD01000153">
    <property type="protein sequence ID" value="PKH46996.1"/>
    <property type="molecule type" value="Genomic_DNA"/>
</dbReference>
<dbReference type="InterPro" id="IPR041489">
    <property type="entry name" value="PDZ_6"/>
</dbReference>
<dbReference type="Pfam" id="PF03572">
    <property type="entry name" value="Peptidase_S41"/>
    <property type="match status" value="1"/>
</dbReference>
<feature type="domain" description="PDZ" evidence="6">
    <location>
        <begin position="91"/>
        <end position="157"/>
    </location>
</feature>
<keyword evidence="3 5" id="KW-0378">Hydrolase</keyword>
<dbReference type="PANTHER" id="PTHR32060">
    <property type="entry name" value="TAIL-SPECIFIC PROTEASE"/>
    <property type="match status" value="1"/>
</dbReference>
<comment type="similarity">
    <text evidence="1 5">Belongs to the peptidase S41A family.</text>
</comment>
<dbReference type="Proteomes" id="UP000233649">
    <property type="component" value="Unassembled WGS sequence"/>
</dbReference>
<dbReference type="Gene3D" id="3.30.750.44">
    <property type="match status" value="1"/>
</dbReference>
<keyword evidence="2 5" id="KW-0645">Protease</keyword>
<dbReference type="Gene3D" id="2.30.42.10">
    <property type="match status" value="1"/>
</dbReference>
<dbReference type="SMART" id="SM00245">
    <property type="entry name" value="TSPc"/>
    <property type="match status" value="1"/>
</dbReference>
<evidence type="ECO:0000256" key="4">
    <source>
        <dbReference type="ARBA" id="ARBA00022825"/>
    </source>
</evidence>
<evidence type="ECO:0000256" key="1">
    <source>
        <dbReference type="ARBA" id="ARBA00009179"/>
    </source>
</evidence>
<dbReference type="InterPro" id="IPR055210">
    <property type="entry name" value="CtpA/B_N"/>
</dbReference>
<dbReference type="GO" id="GO:0004175">
    <property type="term" value="F:endopeptidase activity"/>
    <property type="evidence" value="ECO:0007669"/>
    <property type="project" value="TreeGrafter"/>
</dbReference>
<evidence type="ECO:0000256" key="5">
    <source>
        <dbReference type="RuleBase" id="RU004404"/>
    </source>
</evidence>
<dbReference type="SMART" id="SM00228">
    <property type="entry name" value="PDZ"/>
    <property type="match status" value="1"/>
</dbReference>
<dbReference type="InterPro" id="IPR005151">
    <property type="entry name" value="Tail-specific_protease"/>
</dbReference>
<evidence type="ECO:0000313" key="8">
    <source>
        <dbReference type="Proteomes" id="UP000233649"/>
    </source>
</evidence>
<protein>
    <submittedName>
        <fullName evidence="7">Peptidase S41</fullName>
        <ecNumber evidence="7">3.4.21.-</ecNumber>
    </submittedName>
</protein>
<evidence type="ECO:0000256" key="2">
    <source>
        <dbReference type="ARBA" id="ARBA00022670"/>
    </source>
</evidence>
<accession>A0A2J1DXY9</accession>
<dbReference type="CDD" id="cd07560">
    <property type="entry name" value="Peptidase_S41_CPP"/>
    <property type="match status" value="1"/>
</dbReference>
<dbReference type="InterPro" id="IPR036034">
    <property type="entry name" value="PDZ_sf"/>
</dbReference>
<comment type="caution">
    <text evidence="7">The sequence shown here is derived from an EMBL/GenBank/DDBJ whole genome shotgun (WGS) entry which is preliminary data.</text>
</comment>
<reference evidence="7 8" key="1">
    <citation type="journal article" date="2017" name="FEMS Microbiol. Ecol.">
        <title>Reconstructed genomes of novel Dehalococcoides mccartyi strains from 1,2,3,4-tetrachlorodibenzo-p-dioxin-dechlorinating enrichment cultures reveal divergent reductive dehalogenase gene profiles.</title>
        <authorList>
            <person name="Dam H.T."/>
            <person name="Vollmers J."/>
            <person name="Kaster A.K."/>
            <person name="Haggblom M.M."/>
        </authorList>
    </citation>
    <scope>NUCLEOTIDE SEQUENCE [LARGE SCALE GENOMIC DNA]</scope>
    <source>
        <strain evidence="7 8">H1-3-2.001</strain>
    </source>
</reference>
<sequence>MTFRIKVLLGTILSMVGLLGSFALGYFSGGVSALNSDENLSSIVTAWQIITTEYVEPDIIDQAALAEAAIKGMMDELNDPHSVYLNAEDYQASLEYDDGQYVGIGATVQIEDGVITLIPYEGSPAALAGIKAGDILLEVDGQSVDGFSLADLSPLVRGEKGTLITLKVERSISAQPLLFNVTRDEILIPSVSSEMMGDIAYIRLSRFSERTDAELEQVLKNLGDAKGIVLDLRGNPGGLVSSVINVTSRFVSSGVVLTTVDNAGNSEEYKIVPKAVTTSLPMVVLVDQYSASGSEALSGALQDYGRATIVGKTTYGKGSVNRTFDVTGNTGIYLTIGRWYTPNGRMIEGQGITPDIELELAGDEAVNWALNFMHGGSLNSLKAGCLGRTNLT</sequence>
<dbReference type="PANTHER" id="PTHR32060:SF30">
    <property type="entry name" value="CARBOXY-TERMINAL PROCESSING PROTEASE CTPA"/>
    <property type="match status" value="1"/>
</dbReference>
<dbReference type="Gene3D" id="3.90.226.10">
    <property type="entry name" value="2-enoyl-CoA Hydratase, Chain A, domain 1"/>
    <property type="match status" value="1"/>
</dbReference>
<keyword evidence="4 5" id="KW-0720">Serine protease</keyword>
<evidence type="ECO:0000313" key="7">
    <source>
        <dbReference type="EMBL" id="PKH46996.1"/>
    </source>
</evidence>
<dbReference type="Pfam" id="PF22694">
    <property type="entry name" value="CtpB_N-like"/>
    <property type="match status" value="1"/>
</dbReference>
<dbReference type="CDD" id="cd06782">
    <property type="entry name" value="cpPDZ_CPP-like"/>
    <property type="match status" value="1"/>
</dbReference>
<dbReference type="GO" id="GO:0030288">
    <property type="term" value="C:outer membrane-bounded periplasmic space"/>
    <property type="evidence" value="ECO:0007669"/>
    <property type="project" value="TreeGrafter"/>
</dbReference>
<dbReference type="AlphaFoldDB" id="A0A2J1DXY9"/>
<dbReference type="PROSITE" id="PS50106">
    <property type="entry name" value="PDZ"/>
    <property type="match status" value="1"/>
</dbReference>
<dbReference type="GO" id="GO:0008236">
    <property type="term" value="F:serine-type peptidase activity"/>
    <property type="evidence" value="ECO:0007669"/>
    <property type="project" value="UniProtKB-KW"/>
</dbReference>
<gene>
    <name evidence="7" type="ORF">CVH13_00804</name>
</gene>
<dbReference type="GO" id="GO:0006508">
    <property type="term" value="P:proteolysis"/>
    <property type="evidence" value="ECO:0007669"/>
    <property type="project" value="UniProtKB-KW"/>
</dbReference>
<proteinExistence type="inferred from homology"/>
<name>A0A2J1DXY9_9CHLR</name>
<organism evidence="7 8">
    <name type="scientific">Dehalococcoides mccartyi</name>
    <dbReference type="NCBI Taxonomy" id="61435"/>
    <lineage>
        <taxon>Bacteria</taxon>
        <taxon>Bacillati</taxon>
        <taxon>Chloroflexota</taxon>
        <taxon>Dehalococcoidia</taxon>
        <taxon>Dehalococcoidales</taxon>
        <taxon>Dehalococcoidaceae</taxon>
        <taxon>Dehalococcoides</taxon>
    </lineage>
</organism>
<dbReference type="Pfam" id="PF17820">
    <property type="entry name" value="PDZ_6"/>
    <property type="match status" value="1"/>
</dbReference>
<dbReference type="SUPFAM" id="SSF52096">
    <property type="entry name" value="ClpP/crotonase"/>
    <property type="match status" value="1"/>
</dbReference>
<dbReference type="InterPro" id="IPR004447">
    <property type="entry name" value="Peptidase_S41A"/>
</dbReference>
<dbReference type="InterPro" id="IPR029045">
    <property type="entry name" value="ClpP/crotonase-like_dom_sf"/>
</dbReference>
<dbReference type="GO" id="GO:0007165">
    <property type="term" value="P:signal transduction"/>
    <property type="evidence" value="ECO:0007669"/>
    <property type="project" value="TreeGrafter"/>
</dbReference>
<dbReference type="EC" id="3.4.21.-" evidence="7"/>
<dbReference type="SUPFAM" id="SSF50156">
    <property type="entry name" value="PDZ domain-like"/>
    <property type="match status" value="1"/>
</dbReference>
<evidence type="ECO:0000256" key="3">
    <source>
        <dbReference type="ARBA" id="ARBA00022801"/>
    </source>
</evidence>
<dbReference type="NCBIfam" id="TIGR00225">
    <property type="entry name" value="prc"/>
    <property type="match status" value="1"/>
</dbReference>